<dbReference type="SUPFAM" id="SSF47923">
    <property type="entry name" value="Ypt/Rab-GAP domain of gyp1p"/>
    <property type="match status" value="2"/>
</dbReference>
<dbReference type="InterPro" id="IPR035969">
    <property type="entry name" value="Rab-GAP_TBC_sf"/>
</dbReference>
<proteinExistence type="predicted"/>
<dbReference type="PANTHER" id="PTHR47219:SF20">
    <property type="entry name" value="TBC1 DOMAIN FAMILY MEMBER 2B"/>
    <property type="match status" value="1"/>
</dbReference>
<feature type="region of interest" description="Disordered" evidence="1">
    <location>
        <begin position="474"/>
        <end position="607"/>
    </location>
</feature>
<dbReference type="InterPro" id="IPR050302">
    <property type="entry name" value="Rab_GAP_TBC_domain"/>
</dbReference>
<comment type="caution">
    <text evidence="3">The sequence shown here is derived from an EMBL/GenBank/DDBJ whole genome shotgun (WGS) entry which is preliminary data.</text>
</comment>
<evidence type="ECO:0000313" key="3">
    <source>
        <dbReference type="EMBL" id="GMI38765.1"/>
    </source>
</evidence>
<evidence type="ECO:0000259" key="2">
    <source>
        <dbReference type="PROSITE" id="PS50086"/>
    </source>
</evidence>
<dbReference type="PANTHER" id="PTHR47219">
    <property type="entry name" value="RAB GTPASE-ACTIVATING PROTEIN 1-LIKE"/>
    <property type="match status" value="1"/>
</dbReference>
<dbReference type="InterPro" id="IPR000195">
    <property type="entry name" value="Rab-GAP-TBC_dom"/>
</dbReference>
<gene>
    <name evidence="3" type="ORF">TeGR_g4413</name>
</gene>
<organism evidence="3 4">
    <name type="scientific">Tetraparma gracilis</name>
    <dbReference type="NCBI Taxonomy" id="2962635"/>
    <lineage>
        <taxon>Eukaryota</taxon>
        <taxon>Sar</taxon>
        <taxon>Stramenopiles</taxon>
        <taxon>Ochrophyta</taxon>
        <taxon>Bolidophyceae</taxon>
        <taxon>Parmales</taxon>
        <taxon>Triparmaceae</taxon>
        <taxon>Tetraparma</taxon>
    </lineage>
</organism>
<dbReference type="PROSITE" id="PS50086">
    <property type="entry name" value="TBC_RABGAP"/>
    <property type="match status" value="1"/>
</dbReference>
<feature type="region of interest" description="Disordered" evidence="1">
    <location>
        <begin position="371"/>
        <end position="419"/>
    </location>
</feature>
<protein>
    <recommendedName>
        <fullName evidence="2">Rab-GAP TBC domain-containing protein</fullName>
    </recommendedName>
</protein>
<keyword evidence="4" id="KW-1185">Reference proteome</keyword>
<feature type="domain" description="Rab-GAP TBC" evidence="2">
    <location>
        <begin position="95"/>
        <end position="297"/>
    </location>
</feature>
<feature type="compositionally biased region" description="Low complexity" evidence="1">
    <location>
        <begin position="377"/>
        <end position="393"/>
    </location>
</feature>
<name>A0ABQ6N2J9_9STRA</name>
<feature type="compositionally biased region" description="Polar residues" evidence="1">
    <location>
        <begin position="580"/>
        <end position="601"/>
    </location>
</feature>
<dbReference type="EMBL" id="BRYB01000842">
    <property type="protein sequence ID" value="GMI38765.1"/>
    <property type="molecule type" value="Genomic_DNA"/>
</dbReference>
<dbReference type="Proteomes" id="UP001165060">
    <property type="component" value="Unassembled WGS sequence"/>
</dbReference>
<feature type="compositionally biased region" description="Low complexity" evidence="1">
    <location>
        <begin position="506"/>
        <end position="522"/>
    </location>
</feature>
<dbReference type="Gene3D" id="1.10.8.270">
    <property type="entry name" value="putative rabgap domain of human tbc1 domain family member 14 like domains"/>
    <property type="match status" value="1"/>
</dbReference>
<dbReference type="Gene3D" id="1.10.472.80">
    <property type="entry name" value="Ypt/Rab-GAP domain of gyp1p, domain 3"/>
    <property type="match status" value="1"/>
</dbReference>
<evidence type="ECO:0000313" key="4">
    <source>
        <dbReference type="Proteomes" id="UP001165060"/>
    </source>
</evidence>
<dbReference type="SMART" id="SM00164">
    <property type="entry name" value="TBC"/>
    <property type="match status" value="1"/>
</dbReference>
<evidence type="ECO:0000256" key="1">
    <source>
        <dbReference type="SAM" id="MobiDB-lite"/>
    </source>
</evidence>
<sequence length="607" mass="65309">MSANLAQPWGFVENNPNPSSAPLLALSPASLNSFHTHSETASTSWSAYFSSLSSHPPPLASSKLAGVGDVGTAAWWGGRAKDRDGAVLSLVMKVGLRQEDRLKAWVSWCEAAGGIGGRESVAAIEKKVAASMKSGDYGPLEFADASLVRTIDVDLQRTLTDHPQFKEGGGAEMLKRVLLCTALTVPDVGYLQGMNFLGAFLHLTFPEATSQELVLVLSTMVTKVLPGYFTQSLPNLLLDTDILTSLVKATDPELHEHMSGLGLELTLLCPQWFLTGFVTGLPWPTVLRVWDMLLFSTPSSTNGSSGILLFTSLSLLHSSKAEIKSTDSMCRAITKTREVCAKISWSKVVENAGLSVHSFLDIGKLRKDIKRMDKQRQAQAQAAAQAQAQAPAPTKRARSDSEEDSEETSRSSLSLFQTPMTKRRKTALEKFAVKNGITADQPEGAYLFGEKKGSGLVDAAEGFFNFAKELMTPTPAAKRGRSRSGSGEEGAGEELGGRVLFDKGQAPAAAKSGAVKKSVSFAESNKGAGKVVEEKDKENSTAAAFMSPNSKGFEMTPIKSGRRTPGTGRKSSVKKEGRRQQTPYRSTHFFSSPEPRNQILSPVSKMR</sequence>
<accession>A0ABQ6N2J9</accession>
<dbReference type="Pfam" id="PF00566">
    <property type="entry name" value="RabGAP-TBC"/>
    <property type="match status" value="1"/>
</dbReference>
<reference evidence="3 4" key="1">
    <citation type="journal article" date="2023" name="Commun. Biol.">
        <title>Genome analysis of Parmales, the sister group of diatoms, reveals the evolutionary specialization of diatoms from phago-mixotrophs to photoautotrophs.</title>
        <authorList>
            <person name="Ban H."/>
            <person name="Sato S."/>
            <person name="Yoshikawa S."/>
            <person name="Yamada K."/>
            <person name="Nakamura Y."/>
            <person name="Ichinomiya M."/>
            <person name="Sato N."/>
            <person name="Blanc-Mathieu R."/>
            <person name="Endo H."/>
            <person name="Kuwata A."/>
            <person name="Ogata H."/>
        </authorList>
    </citation>
    <scope>NUCLEOTIDE SEQUENCE [LARGE SCALE GENOMIC DNA]</scope>
</reference>